<feature type="domain" description="RDD" evidence="6">
    <location>
        <begin position="21"/>
        <end position="143"/>
    </location>
</feature>
<keyword evidence="3 5" id="KW-1133">Transmembrane helix</keyword>
<name>A0A3B1A1Q8_9ZZZZ</name>
<proteinExistence type="predicted"/>
<evidence type="ECO:0000259" key="6">
    <source>
        <dbReference type="Pfam" id="PF06271"/>
    </source>
</evidence>
<comment type="subcellular location">
    <subcellularLocation>
        <location evidence="1">Membrane</location>
        <topology evidence="1">Multi-pass membrane protein</topology>
    </subcellularLocation>
</comment>
<accession>A0A3B1A1Q8</accession>
<reference evidence="7" key="1">
    <citation type="submission" date="2018-06" db="EMBL/GenBank/DDBJ databases">
        <authorList>
            <person name="Zhirakovskaya E."/>
        </authorList>
    </citation>
    <scope>NUCLEOTIDE SEQUENCE</scope>
</reference>
<dbReference type="InterPro" id="IPR010432">
    <property type="entry name" value="RDD"/>
</dbReference>
<evidence type="ECO:0000256" key="3">
    <source>
        <dbReference type="ARBA" id="ARBA00022989"/>
    </source>
</evidence>
<sequence length="226" mass="25261">MLDTRHIFETPEGIDLGLGIAGPVVRAQAWLIDLAIRFVLYLVLGIAFSFLGKLGQGIFLVLVFLGEWFYPVLFEMFKGGATPGKRRMEIKVINDNGTPVSWSASIVRNLLRTVDFLPFLYGFGLFSILINRDFKRLGDLAAGTLVVYAEPVRAAPLLIPGGAEAPPRVLTLEEQRAVLEFSERSLRLSPERREELAALLQPLTQKQGEEAVKLLYRYANWLQGQT</sequence>
<organism evidence="7">
    <name type="scientific">hydrothermal vent metagenome</name>
    <dbReference type="NCBI Taxonomy" id="652676"/>
    <lineage>
        <taxon>unclassified sequences</taxon>
        <taxon>metagenomes</taxon>
        <taxon>ecological metagenomes</taxon>
    </lineage>
</organism>
<dbReference type="Pfam" id="PF06271">
    <property type="entry name" value="RDD"/>
    <property type="match status" value="1"/>
</dbReference>
<evidence type="ECO:0000256" key="4">
    <source>
        <dbReference type="ARBA" id="ARBA00023136"/>
    </source>
</evidence>
<keyword evidence="4 5" id="KW-0472">Membrane</keyword>
<evidence type="ECO:0000256" key="5">
    <source>
        <dbReference type="SAM" id="Phobius"/>
    </source>
</evidence>
<dbReference type="PANTHER" id="PTHR38480">
    <property type="entry name" value="SLR0254 PROTEIN"/>
    <property type="match status" value="1"/>
</dbReference>
<evidence type="ECO:0000313" key="7">
    <source>
        <dbReference type="EMBL" id="VAW86796.1"/>
    </source>
</evidence>
<dbReference type="AlphaFoldDB" id="A0A3B1A1Q8"/>
<evidence type="ECO:0000256" key="2">
    <source>
        <dbReference type="ARBA" id="ARBA00022692"/>
    </source>
</evidence>
<feature type="transmembrane region" description="Helical" evidence="5">
    <location>
        <begin position="58"/>
        <end position="77"/>
    </location>
</feature>
<protein>
    <recommendedName>
        <fullName evidence="6">RDD domain-containing protein</fullName>
    </recommendedName>
</protein>
<feature type="transmembrane region" description="Helical" evidence="5">
    <location>
        <begin position="34"/>
        <end position="52"/>
    </location>
</feature>
<keyword evidence="2 5" id="KW-0812">Transmembrane</keyword>
<gene>
    <name evidence="7" type="ORF">MNBD_GAMMA17-296</name>
</gene>
<dbReference type="PANTHER" id="PTHR38480:SF1">
    <property type="entry name" value="SLR0254 PROTEIN"/>
    <property type="match status" value="1"/>
</dbReference>
<evidence type="ECO:0000256" key="1">
    <source>
        <dbReference type="ARBA" id="ARBA00004141"/>
    </source>
</evidence>
<dbReference type="EMBL" id="UOFQ01000053">
    <property type="protein sequence ID" value="VAW86796.1"/>
    <property type="molecule type" value="Genomic_DNA"/>
</dbReference>
<dbReference type="GO" id="GO:0016020">
    <property type="term" value="C:membrane"/>
    <property type="evidence" value="ECO:0007669"/>
    <property type="project" value="UniProtKB-SubCell"/>
</dbReference>